<keyword evidence="5 9" id="KW-0812">Transmembrane</keyword>
<evidence type="ECO:0000259" key="12">
    <source>
        <dbReference type="Pfam" id="PF06750"/>
    </source>
</evidence>
<keyword evidence="7 10" id="KW-0472">Membrane</keyword>
<dbReference type="InterPro" id="IPR010627">
    <property type="entry name" value="Prepilin_pept_A24_N"/>
</dbReference>
<feature type="transmembrane region" description="Helical" evidence="10">
    <location>
        <begin position="285"/>
        <end position="302"/>
    </location>
</feature>
<evidence type="ECO:0000256" key="9">
    <source>
        <dbReference type="RuleBase" id="RU003794"/>
    </source>
</evidence>
<feature type="transmembrane region" description="Helical" evidence="10">
    <location>
        <begin position="253"/>
        <end position="273"/>
    </location>
</feature>
<feature type="domain" description="Prepilin peptidase A24 N-terminal" evidence="12">
    <location>
        <begin position="15"/>
        <end position="97"/>
    </location>
</feature>
<keyword evidence="9" id="KW-0378">Hydrolase</keyword>
<evidence type="ECO:0000313" key="14">
    <source>
        <dbReference type="Proteomes" id="UP000010366"/>
    </source>
</evidence>
<dbReference type="Gene3D" id="1.20.120.1220">
    <property type="match status" value="1"/>
</dbReference>
<dbReference type="EC" id="3.4.23.43" evidence="9"/>
<organism evidence="13 14">
    <name type="scientific">Chamaesiphon minutus (strain ATCC 27169 / PCC 6605)</name>
    <dbReference type="NCBI Taxonomy" id="1173020"/>
    <lineage>
        <taxon>Bacteria</taxon>
        <taxon>Bacillati</taxon>
        <taxon>Cyanobacteriota</taxon>
        <taxon>Cyanophyceae</taxon>
        <taxon>Gomontiellales</taxon>
        <taxon>Chamaesiphonaceae</taxon>
        <taxon>Chamaesiphon</taxon>
    </lineage>
</organism>
<comment type="catalytic activity">
    <reaction evidence="9">
        <text>Typically cleaves a -Gly-|-Phe- bond to release an N-terminal, basic peptide of 5-8 residues from type IV prepilin, and then N-methylates the new N-terminal amino group, the methyl donor being S-adenosyl-L-methionine.</text>
        <dbReference type="EC" id="3.4.23.43"/>
    </reaction>
</comment>
<keyword evidence="4" id="KW-0997">Cell inner membrane</keyword>
<dbReference type="GO" id="GO:0005886">
    <property type="term" value="C:plasma membrane"/>
    <property type="evidence" value="ECO:0007669"/>
    <property type="project" value="UniProtKB-SubCell"/>
</dbReference>
<evidence type="ECO:0000256" key="1">
    <source>
        <dbReference type="ARBA" id="ARBA00004429"/>
    </source>
</evidence>
<dbReference type="HOGENOM" id="CLU_057101_0_1_3"/>
<accession>K9ULT9</accession>
<evidence type="ECO:0000256" key="10">
    <source>
        <dbReference type="SAM" id="Phobius"/>
    </source>
</evidence>
<sequence length="315" mass="34358">MNIYDTSVQVIVFWLGAAIGSFLNVVVYRVPAGLSVMWPPSRCPKCFHQLGMGENIPILGWLLLRGKCRHCHTPIAPRYPIVETITAIIFVLIYNHFGLTIQTLGYFLLMCWLFALTLIDLDTMTLPNPLTQSGLVLGLVFQIVVGYLDNNHSIIGLRESLIQGILAMVLGIWLYDTIAIVGSMMMGRSAQGGGDAKLLAMIGAWSNWKVILLTAGVAAVLAIVGFVVVAGYSTFKSGGIKAGANKLIQPLPFGPSIACGATIALFGGDWLIGSYQEFMRSDARYLVGVPLLIALTGLWWWVRRLRLRSSRSIGS</sequence>
<dbReference type="AlphaFoldDB" id="K9ULT9"/>
<feature type="transmembrane region" description="Helical" evidence="10">
    <location>
        <begin position="210"/>
        <end position="233"/>
    </location>
</feature>
<dbReference type="STRING" id="1173020.Cha6605_4227"/>
<feature type="domain" description="Prepilin type IV endopeptidase peptidase" evidence="11">
    <location>
        <begin position="107"/>
        <end position="224"/>
    </location>
</feature>
<dbReference type="PANTHER" id="PTHR30487:SF0">
    <property type="entry name" value="PREPILIN LEADER PEPTIDASE_N-METHYLTRANSFERASE-RELATED"/>
    <property type="match status" value="1"/>
</dbReference>
<evidence type="ECO:0000256" key="7">
    <source>
        <dbReference type="ARBA" id="ARBA00023136"/>
    </source>
</evidence>
<evidence type="ECO:0000256" key="4">
    <source>
        <dbReference type="ARBA" id="ARBA00022519"/>
    </source>
</evidence>
<dbReference type="KEGG" id="cmp:Cha6605_4227"/>
<keyword evidence="9" id="KW-0808">Transferase</keyword>
<dbReference type="Pfam" id="PF06750">
    <property type="entry name" value="A24_N_bact"/>
    <property type="match status" value="1"/>
</dbReference>
<dbReference type="InterPro" id="IPR050882">
    <property type="entry name" value="Prepilin_peptidase/N-MTase"/>
</dbReference>
<evidence type="ECO:0000256" key="6">
    <source>
        <dbReference type="ARBA" id="ARBA00022989"/>
    </source>
</evidence>
<feature type="transmembrane region" description="Helical" evidence="10">
    <location>
        <begin position="103"/>
        <end position="121"/>
    </location>
</feature>
<comment type="similarity">
    <text evidence="2 8">Belongs to the peptidase A24 family.</text>
</comment>
<dbReference type="GO" id="GO:0004190">
    <property type="term" value="F:aspartic-type endopeptidase activity"/>
    <property type="evidence" value="ECO:0007669"/>
    <property type="project" value="UniProtKB-EC"/>
</dbReference>
<dbReference type="InterPro" id="IPR000045">
    <property type="entry name" value="Prepilin_IV_endopep_pep"/>
</dbReference>
<evidence type="ECO:0000259" key="11">
    <source>
        <dbReference type="Pfam" id="PF01478"/>
    </source>
</evidence>
<proteinExistence type="inferred from homology"/>
<evidence type="ECO:0000313" key="13">
    <source>
        <dbReference type="EMBL" id="AFY95169.1"/>
    </source>
</evidence>
<dbReference type="Pfam" id="PF01478">
    <property type="entry name" value="Peptidase_A24"/>
    <property type="match status" value="1"/>
</dbReference>
<feature type="transmembrane region" description="Helical" evidence="10">
    <location>
        <begin position="6"/>
        <end position="28"/>
    </location>
</feature>
<keyword evidence="3" id="KW-1003">Cell membrane</keyword>
<dbReference type="GO" id="GO:0032259">
    <property type="term" value="P:methylation"/>
    <property type="evidence" value="ECO:0007669"/>
    <property type="project" value="UniProtKB-KW"/>
</dbReference>
<dbReference type="PANTHER" id="PTHR30487">
    <property type="entry name" value="TYPE 4 PREPILIN-LIKE PROTEINS LEADER PEPTIDE-PROCESSING ENZYME"/>
    <property type="match status" value="1"/>
</dbReference>
<keyword evidence="9" id="KW-0489">Methyltransferase</keyword>
<dbReference type="EMBL" id="CP003600">
    <property type="protein sequence ID" value="AFY95169.1"/>
    <property type="molecule type" value="Genomic_DNA"/>
</dbReference>
<name>K9ULT9_CHAP6</name>
<evidence type="ECO:0000256" key="3">
    <source>
        <dbReference type="ARBA" id="ARBA00022475"/>
    </source>
</evidence>
<feature type="transmembrane region" description="Helical" evidence="10">
    <location>
        <begin position="160"/>
        <end position="181"/>
    </location>
</feature>
<keyword evidence="14" id="KW-1185">Reference proteome</keyword>
<dbReference type="GO" id="GO:0008168">
    <property type="term" value="F:methyltransferase activity"/>
    <property type="evidence" value="ECO:0007669"/>
    <property type="project" value="UniProtKB-KW"/>
</dbReference>
<feature type="transmembrane region" description="Helical" evidence="10">
    <location>
        <begin position="130"/>
        <end position="148"/>
    </location>
</feature>
<dbReference type="RefSeq" id="WP_015161278.1">
    <property type="nucleotide sequence ID" value="NC_019697.1"/>
</dbReference>
<dbReference type="Proteomes" id="UP000010366">
    <property type="component" value="Chromosome"/>
</dbReference>
<evidence type="ECO:0000256" key="8">
    <source>
        <dbReference type="RuleBase" id="RU003793"/>
    </source>
</evidence>
<keyword evidence="9" id="KW-0645">Protease</keyword>
<reference evidence="13 14" key="1">
    <citation type="submission" date="2012-05" db="EMBL/GenBank/DDBJ databases">
        <title>Finished chromosome of genome of Chamaesiphon sp. PCC 6605.</title>
        <authorList>
            <consortium name="US DOE Joint Genome Institute"/>
            <person name="Gugger M."/>
            <person name="Coursin T."/>
            <person name="Rippka R."/>
            <person name="Tandeau De Marsac N."/>
            <person name="Huntemann M."/>
            <person name="Wei C.-L."/>
            <person name="Han J."/>
            <person name="Detter J.C."/>
            <person name="Han C."/>
            <person name="Tapia R."/>
            <person name="Chen A."/>
            <person name="Kyrpides N."/>
            <person name="Mavromatis K."/>
            <person name="Markowitz V."/>
            <person name="Szeto E."/>
            <person name="Ivanova N."/>
            <person name="Pagani I."/>
            <person name="Pati A."/>
            <person name="Goodwin L."/>
            <person name="Nordberg H.P."/>
            <person name="Cantor M.N."/>
            <person name="Hua S.X."/>
            <person name="Woyke T."/>
            <person name="Kerfeld C.A."/>
        </authorList>
    </citation>
    <scope>NUCLEOTIDE SEQUENCE [LARGE SCALE GENOMIC DNA]</scope>
    <source>
        <strain evidence="14">ATCC 27169 / PCC 6605</strain>
    </source>
</reference>
<evidence type="ECO:0000256" key="2">
    <source>
        <dbReference type="ARBA" id="ARBA00005801"/>
    </source>
</evidence>
<dbReference type="GO" id="GO:0006465">
    <property type="term" value="P:signal peptide processing"/>
    <property type="evidence" value="ECO:0007669"/>
    <property type="project" value="TreeGrafter"/>
</dbReference>
<comment type="function">
    <text evidence="9">Plays an essential role in type IV pili and type II pseudopili formation by proteolytically removing the leader sequence from substrate proteins and subsequently monomethylating the alpha-amino group of the newly exposed N-terminal phenylalanine.</text>
</comment>
<dbReference type="PATRIC" id="fig|1173020.3.peg.4845"/>
<dbReference type="PRINTS" id="PR00864">
    <property type="entry name" value="PREPILNPTASE"/>
</dbReference>
<dbReference type="InterPro" id="IPR014032">
    <property type="entry name" value="Peptidase_A24A_bac"/>
</dbReference>
<keyword evidence="9" id="KW-0511">Multifunctional enzyme</keyword>
<protein>
    <recommendedName>
        <fullName evidence="9">Prepilin leader peptidase/N-methyltransferase</fullName>
        <ecNumber evidence="9">2.1.1.-</ecNumber>
        <ecNumber evidence="9">3.4.23.43</ecNumber>
    </recommendedName>
</protein>
<keyword evidence="6 10" id="KW-1133">Transmembrane helix</keyword>
<dbReference type="EC" id="2.1.1.-" evidence="9"/>
<evidence type="ECO:0000256" key="5">
    <source>
        <dbReference type="ARBA" id="ARBA00022692"/>
    </source>
</evidence>
<gene>
    <name evidence="13" type="ORF">Cha6605_4227</name>
</gene>
<dbReference type="eggNOG" id="COG1989">
    <property type="taxonomic scope" value="Bacteria"/>
</dbReference>
<comment type="subcellular location">
    <subcellularLocation>
        <location evidence="1">Cell inner membrane</location>
        <topology evidence="1">Multi-pass membrane protein</topology>
    </subcellularLocation>
    <subcellularLocation>
        <location evidence="9">Cell membrane</location>
        <topology evidence="9">Multi-pass membrane protein</topology>
    </subcellularLocation>
</comment>